<evidence type="ECO:0000256" key="3">
    <source>
        <dbReference type="PIRSR" id="PIRSR606689-1"/>
    </source>
</evidence>
<dbReference type="Pfam" id="PF00025">
    <property type="entry name" value="Arf"/>
    <property type="match status" value="1"/>
</dbReference>
<organism evidence="4 5">
    <name type="scientific">Haematococcus lacustris</name>
    <name type="common">Green alga</name>
    <name type="synonym">Haematococcus pluvialis</name>
    <dbReference type="NCBI Taxonomy" id="44745"/>
    <lineage>
        <taxon>Eukaryota</taxon>
        <taxon>Viridiplantae</taxon>
        <taxon>Chlorophyta</taxon>
        <taxon>core chlorophytes</taxon>
        <taxon>Chlorophyceae</taxon>
        <taxon>CS clade</taxon>
        <taxon>Chlamydomonadales</taxon>
        <taxon>Haematococcaceae</taxon>
        <taxon>Haematococcus</taxon>
    </lineage>
</organism>
<gene>
    <name evidence="4" type="ORF">HaLaN_31552</name>
</gene>
<feature type="non-terminal residue" evidence="4">
    <location>
        <position position="1"/>
    </location>
</feature>
<protein>
    <submittedName>
        <fullName evidence="4">Uncharacterized protein</fullName>
    </submittedName>
</protein>
<feature type="non-terminal residue" evidence="4">
    <location>
        <position position="70"/>
    </location>
</feature>
<proteinExistence type="predicted"/>
<dbReference type="GO" id="GO:0005525">
    <property type="term" value="F:GTP binding"/>
    <property type="evidence" value="ECO:0007669"/>
    <property type="project" value="UniProtKB-KW"/>
</dbReference>
<evidence type="ECO:0000313" key="4">
    <source>
        <dbReference type="EMBL" id="GFH32345.1"/>
    </source>
</evidence>
<dbReference type="Gene3D" id="3.40.50.300">
    <property type="entry name" value="P-loop containing nucleotide triphosphate hydrolases"/>
    <property type="match status" value="1"/>
</dbReference>
<keyword evidence="1 3" id="KW-0547">Nucleotide-binding</keyword>
<keyword evidence="5" id="KW-1185">Reference proteome</keyword>
<name>A0A6A0AII1_HAELA</name>
<evidence type="ECO:0000256" key="2">
    <source>
        <dbReference type="ARBA" id="ARBA00023134"/>
    </source>
</evidence>
<keyword evidence="2 3" id="KW-0342">GTP-binding</keyword>
<dbReference type="InterPro" id="IPR027417">
    <property type="entry name" value="P-loop_NTPase"/>
</dbReference>
<dbReference type="SUPFAM" id="SSF52540">
    <property type="entry name" value="P-loop containing nucleoside triphosphate hydrolases"/>
    <property type="match status" value="1"/>
</dbReference>
<reference evidence="4 5" key="1">
    <citation type="submission" date="2020-02" db="EMBL/GenBank/DDBJ databases">
        <title>Draft genome sequence of Haematococcus lacustris strain NIES-144.</title>
        <authorList>
            <person name="Morimoto D."/>
            <person name="Nakagawa S."/>
            <person name="Yoshida T."/>
            <person name="Sawayama S."/>
        </authorList>
    </citation>
    <scope>NUCLEOTIDE SEQUENCE [LARGE SCALE GENOMIC DNA]</scope>
    <source>
        <strain evidence="4 5">NIES-144</strain>
    </source>
</reference>
<evidence type="ECO:0000256" key="1">
    <source>
        <dbReference type="ARBA" id="ARBA00022741"/>
    </source>
</evidence>
<dbReference type="GO" id="GO:0003924">
    <property type="term" value="F:GTPase activity"/>
    <property type="evidence" value="ECO:0007669"/>
    <property type="project" value="InterPro"/>
</dbReference>
<sequence length="70" mass="7251">MGAFKRLKKLLMKMGVLKGRPLLLLANKQDLAGAASPGYLAALLGVSSGSCRGREFSVQGCSAIKGEGVE</sequence>
<comment type="caution">
    <text evidence="4">The sequence shown here is derived from an EMBL/GenBank/DDBJ whole genome shotgun (WGS) entry which is preliminary data.</text>
</comment>
<evidence type="ECO:0000313" key="5">
    <source>
        <dbReference type="Proteomes" id="UP000485058"/>
    </source>
</evidence>
<dbReference type="Proteomes" id="UP000485058">
    <property type="component" value="Unassembled WGS sequence"/>
</dbReference>
<feature type="binding site" evidence="3">
    <location>
        <begin position="27"/>
        <end position="30"/>
    </location>
    <ligand>
        <name>GTP</name>
        <dbReference type="ChEBI" id="CHEBI:37565"/>
    </ligand>
</feature>
<dbReference type="EMBL" id="BLLF01006544">
    <property type="protein sequence ID" value="GFH32345.1"/>
    <property type="molecule type" value="Genomic_DNA"/>
</dbReference>
<accession>A0A6A0AII1</accession>
<dbReference type="AlphaFoldDB" id="A0A6A0AII1"/>
<dbReference type="InterPro" id="IPR006689">
    <property type="entry name" value="Small_GTPase_ARF/SAR"/>
</dbReference>